<name>S3UZQ3_9LEPT</name>
<dbReference type="Gene3D" id="3.40.50.2000">
    <property type="entry name" value="Glycogen Phosphorylase B"/>
    <property type="match status" value="1"/>
</dbReference>
<dbReference type="FunFam" id="3.40.50.2000:FF:000119">
    <property type="entry name" value="Glycosyl transferase group 1"/>
    <property type="match status" value="1"/>
</dbReference>
<proteinExistence type="predicted"/>
<dbReference type="EMBL" id="AKWZ02000002">
    <property type="protein sequence ID" value="EPG75906.1"/>
    <property type="molecule type" value="Genomic_DNA"/>
</dbReference>
<reference evidence="3" key="1">
    <citation type="submission" date="2013-04" db="EMBL/GenBank/DDBJ databases">
        <authorList>
            <person name="Harkins D.M."/>
            <person name="Durkin A.S."/>
            <person name="Selengut J.D."/>
            <person name="Sanka R."/>
            <person name="DePew J."/>
            <person name="Purushe J."/>
            <person name="Ahmed A."/>
            <person name="van der Linden H."/>
            <person name="Goris M.G.A."/>
            <person name="Hartskeerl R.A."/>
            <person name="Vinetz J.M."/>
            <person name="Sutton G.G."/>
            <person name="Nelson W.C."/>
            <person name="Fouts D.E."/>
        </authorList>
    </citation>
    <scope>NUCLEOTIDE SEQUENCE [LARGE SCALE GENOMIC DNA]</scope>
    <source>
        <strain evidence="3">BUT 6</strain>
    </source>
</reference>
<sequence length="431" mass="49663">MKVIFDISVLGWAQKDNKARTGVFRVIENLLTQLLQDRNIELFLCSIDGNFENCICYLRENEYDDSRFIYPGKKSRISLFYKVIYSKYFREEWWSNRPLLYPLFFLFAFIDRIFFLKKMRRAVPKQYLNSHFIFHSPFLPIPEYIRLSNILKVITIYDLIPILYPKYFVNSEFHLIHRIIGSIDRKTNVIAISESTKFDLCKYRPDINPAQVFVTYLAASESFYKVSDTDAIEKVKTKYGIRSEKYILSLCTIEPRKNLEVIIKAFAKLVISSNVPDTNLVLVGTKGWNYDSIFDEIALSSEAKERIVVTGYAADSDLAQLYSGASCFVYMSFYEGFGLPPLEAMKCGVPVIASNSSSIPEVIGDAGILLEPTDEEGLARNILNVLTDRTLREDLSKKAIAQARKFDWRSCESRTVQAYSNSRMSETAEIF</sequence>
<dbReference type="CDD" id="cd03809">
    <property type="entry name" value="GT4_MtfB-like"/>
    <property type="match status" value="1"/>
</dbReference>
<keyword evidence="4" id="KW-1185">Reference proteome</keyword>
<dbReference type="GO" id="GO:0016757">
    <property type="term" value="F:glycosyltransferase activity"/>
    <property type="evidence" value="ECO:0007669"/>
    <property type="project" value="UniProtKB-KW"/>
</dbReference>
<dbReference type="InterPro" id="IPR001296">
    <property type="entry name" value="Glyco_trans_1"/>
</dbReference>
<protein>
    <submittedName>
        <fullName evidence="3">Glycosyltransferase, group 1 family protein</fullName>
        <ecNumber evidence="3">2.4.-.-</ecNumber>
    </submittedName>
</protein>
<feature type="domain" description="Glycosyl transferase family 1" evidence="2">
    <location>
        <begin position="234"/>
        <end position="400"/>
    </location>
</feature>
<organism evidence="3 4">
    <name type="scientific">Leptospira fainei serovar Hurstbridge str. BUT 6</name>
    <dbReference type="NCBI Taxonomy" id="1193011"/>
    <lineage>
        <taxon>Bacteria</taxon>
        <taxon>Pseudomonadati</taxon>
        <taxon>Spirochaetota</taxon>
        <taxon>Spirochaetia</taxon>
        <taxon>Leptospirales</taxon>
        <taxon>Leptospiraceae</taxon>
        <taxon>Leptospira</taxon>
    </lineage>
</organism>
<keyword evidence="1 3" id="KW-0808">Transferase</keyword>
<dbReference type="RefSeq" id="WP_016548021.1">
    <property type="nucleotide sequence ID" value="NZ_AKWZ02000002.1"/>
</dbReference>
<keyword evidence="3" id="KW-0328">Glycosyltransferase</keyword>
<dbReference type="GO" id="GO:0009103">
    <property type="term" value="P:lipopolysaccharide biosynthetic process"/>
    <property type="evidence" value="ECO:0007669"/>
    <property type="project" value="TreeGrafter"/>
</dbReference>
<evidence type="ECO:0000256" key="1">
    <source>
        <dbReference type="ARBA" id="ARBA00022679"/>
    </source>
</evidence>
<gene>
    <name evidence="3" type="ORF">LEP1GSC058_0782</name>
</gene>
<dbReference type="OrthoDB" id="9797829at2"/>
<dbReference type="SUPFAM" id="SSF53756">
    <property type="entry name" value="UDP-Glycosyltransferase/glycogen phosphorylase"/>
    <property type="match status" value="1"/>
</dbReference>
<dbReference type="Proteomes" id="UP000014540">
    <property type="component" value="Unassembled WGS sequence"/>
</dbReference>
<comment type="caution">
    <text evidence="3">The sequence shown here is derived from an EMBL/GenBank/DDBJ whole genome shotgun (WGS) entry which is preliminary data.</text>
</comment>
<dbReference type="Pfam" id="PF00534">
    <property type="entry name" value="Glycos_transf_1"/>
    <property type="match status" value="1"/>
</dbReference>
<dbReference type="PANTHER" id="PTHR46401">
    <property type="entry name" value="GLYCOSYLTRANSFERASE WBBK-RELATED"/>
    <property type="match status" value="1"/>
</dbReference>
<evidence type="ECO:0000313" key="3">
    <source>
        <dbReference type="EMBL" id="EPG75906.1"/>
    </source>
</evidence>
<dbReference type="AlphaFoldDB" id="S3UZQ3"/>
<dbReference type="STRING" id="1193011.LEP1GSC058_0782"/>
<evidence type="ECO:0000313" key="4">
    <source>
        <dbReference type="Proteomes" id="UP000014540"/>
    </source>
</evidence>
<accession>S3UZQ3</accession>
<evidence type="ECO:0000259" key="2">
    <source>
        <dbReference type="Pfam" id="PF00534"/>
    </source>
</evidence>
<dbReference type="EC" id="2.4.-.-" evidence="3"/>
<dbReference type="PANTHER" id="PTHR46401:SF2">
    <property type="entry name" value="GLYCOSYLTRANSFERASE WBBK-RELATED"/>
    <property type="match status" value="1"/>
</dbReference>